<accession>A0A6A5UN61</accession>
<gene>
    <name evidence="1" type="ORF">BU23DRAFT_560439</name>
</gene>
<proteinExistence type="predicted"/>
<evidence type="ECO:0000313" key="2">
    <source>
        <dbReference type="Proteomes" id="UP000800036"/>
    </source>
</evidence>
<keyword evidence="2" id="KW-1185">Reference proteome</keyword>
<protein>
    <submittedName>
        <fullName evidence="1">Uncharacterized protein</fullName>
    </submittedName>
</protein>
<reference evidence="1" key="1">
    <citation type="journal article" date="2020" name="Stud. Mycol.">
        <title>101 Dothideomycetes genomes: a test case for predicting lifestyles and emergence of pathogens.</title>
        <authorList>
            <person name="Haridas S."/>
            <person name="Albert R."/>
            <person name="Binder M."/>
            <person name="Bloem J."/>
            <person name="Labutti K."/>
            <person name="Salamov A."/>
            <person name="Andreopoulos B."/>
            <person name="Baker S."/>
            <person name="Barry K."/>
            <person name="Bills G."/>
            <person name="Bluhm B."/>
            <person name="Cannon C."/>
            <person name="Castanera R."/>
            <person name="Culley D."/>
            <person name="Daum C."/>
            <person name="Ezra D."/>
            <person name="Gonzalez J."/>
            <person name="Henrissat B."/>
            <person name="Kuo A."/>
            <person name="Liang C."/>
            <person name="Lipzen A."/>
            <person name="Lutzoni F."/>
            <person name="Magnuson J."/>
            <person name="Mondo S."/>
            <person name="Nolan M."/>
            <person name="Ohm R."/>
            <person name="Pangilinan J."/>
            <person name="Park H.-J."/>
            <person name="Ramirez L."/>
            <person name="Alfaro M."/>
            <person name="Sun H."/>
            <person name="Tritt A."/>
            <person name="Yoshinaga Y."/>
            <person name="Zwiers L.-H."/>
            <person name="Turgeon B."/>
            <person name="Goodwin S."/>
            <person name="Spatafora J."/>
            <person name="Crous P."/>
            <person name="Grigoriev I."/>
        </authorList>
    </citation>
    <scope>NUCLEOTIDE SEQUENCE</scope>
    <source>
        <strain evidence="1">CBS 107.79</strain>
    </source>
</reference>
<dbReference type="Proteomes" id="UP000800036">
    <property type="component" value="Unassembled WGS sequence"/>
</dbReference>
<dbReference type="AlphaFoldDB" id="A0A6A5UN61"/>
<sequence length="96" mass="10489">MLARISLQLIQYAQLSHLNSSGAYYAPSLHATVGCLVLSDLHSVSLNLWGQNLWRGMEDHVVPACHSCNTLLGVLSQYSELSSHVVFAPSVLAHIF</sequence>
<organism evidence="1 2">
    <name type="scientific">Bimuria novae-zelandiae CBS 107.79</name>
    <dbReference type="NCBI Taxonomy" id="1447943"/>
    <lineage>
        <taxon>Eukaryota</taxon>
        <taxon>Fungi</taxon>
        <taxon>Dikarya</taxon>
        <taxon>Ascomycota</taxon>
        <taxon>Pezizomycotina</taxon>
        <taxon>Dothideomycetes</taxon>
        <taxon>Pleosporomycetidae</taxon>
        <taxon>Pleosporales</taxon>
        <taxon>Massarineae</taxon>
        <taxon>Didymosphaeriaceae</taxon>
        <taxon>Bimuria</taxon>
    </lineage>
</organism>
<evidence type="ECO:0000313" key="1">
    <source>
        <dbReference type="EMBL" id="KAF1966285.1"/>
    </source>
</evidence>
<dbReference type="PROSITE" id="PS51257">
    <property type="entry name" value="PROKAR_LIPOPROTEIN"/>
    <property type="match status" value="1"/>
</dbReference>
<dbReference type="EMBL" id="ML976749">
    <property type="protein sequence ID" value="KAF1966285.1"/>
    <property type="molecule type" value="Genomic_DNA"/>
</dbReference>
<name>A0A6A5UN61_9PLEO</name>